<keyword evidence="6" id="KW-0539">Nucleus</keyword>
<dbReference type="PROSITE" id="PS50090">
    <property type="entry name" value="MYB_LIKE"/>
    <property type="match status" value="2"/>
</dbReference>
<feature type="domain" description="Myb-like" evidence="7">
    <location>
        <begin position="100"/>
        <end position="154"/>
    </location>
</feature>
<dbReference type="InterPro" id="IPR050560">
    <property type="entry name" value="MYB_TF"/>
</dbReference>
<proteinExistence type="predicted"/>
<name>A0ABM1QUU7_CAMSA</name>
<sequence>MTTESNDLNRSESESDISAATQVTPTLAIDFSLGCKRVSGPTRRSTKGGWTSEEDELLTNAVQMYKGRHTSWKNIVELVPGLKDKRSEVQCQHRWLKVLDPNLYKGHWTKDEDDLLSKLVKDHMKNDRPQWSKISKQLSGRIGKQCRERWHNHLNPTIIKTAWTREEELILVQSQREHSNKWA</sequence>
<dbReference type="PANTHER" id="PTHR45614">
    <property type="entry name" value="MYB PROTEIN-RELATED"/>
    <property type="match status" value="1"/>
</dbReference>
<feature type="domain" description="HTH myb-type" evidence="8">
    <location>
        <begin position="42"/>
        <end position="99"/>
    </location>
</feature>
<keyword evidence="2" id="KW-0677">Repeat</keyword>
<dbReference type="CDD" id="cd00167">
    <property type="entry name" value="SANT"/>
    <property type="match status" value="2"/>
</dbReference>
<dbReference type="InterPro" id="IPR001005">
    <property type="entry name" value="SANT/Myb"/>
</dbReference>
<reference evidence="9" key="1">
    <citation type="journal article" date="2014" name="Nat. Commun.">
        <title>The emerging biofuel crop Camelina sativa retains a highly undifferentiated hexaploid genome structure.</title>
        <authorList>
            <person name="Kagale S."/>
            <person name="Koh C."/>
            <person name="Nixon J."/>
            <person name="Bollina V."/>
            <person name="Clarke W.E."/>
            <person name="Tuteja R."/>
            <person name="Spillane C."/>
            <person name="Robinson S.J."/>
            <person name="Links M.G."/>
            <person name="Clarke C."/>
            <person name="Higgins E.E."/>
            <person name="Huebert T."/>
            <person name="Sharpe A.G."/>
            <person name="Parkin I.A."/>
        </authorList>
    </citation>
    <scope>NUCLEOTIDE SEQUENCE [LARGE SCALE GENOMIC DNA]</scope>
    <source>
        <strain evidence="9">cv. DH55</strain>
    </source>
</reference>
<evidence type="ECO:0000256" key="3">
    <source>
        <dbReference type="ARBA" id="ARBA00023015"/>
    </source>
</evidence>
<keyword evidence="4" id="KW-0238">DNA-binding</keyword>
<comment type="subcellular location">
    <subcellularLocation>
        <location evidence="1">Nucleus</location>
    </subcellularLocation>
</comment>
<evidence type="ECO:0000256" key="4">
    <source>
        <dbReference type="ARBA" id="ARBA00023125"/>
    </source>
</evidence>
<evidence type="ECO:0000256" key="5">
    <source>
        <dbReference type="ARBA" id="ARBA00023163"/>
    </source>
</evidence>
<feature type="domain" description="HTH myb-type" evidence="8">
    <location>
        <begin position="100"/>
        <end position="158"/>
    </location>
</feature>
<dbReference type="SMART" id="SM00717">
    <property type="entry name" value="SANT"/>
    <property type="match status" value="2"/>
</dbReference>
<keyword evidence="9" id="KW-1185">Reference proteome</keyword>
<evidence type="ECO:0000313" key="9">
    <source>
        <dbReference type="Proteomes" id="UP000694864"/>
    </source>
</evidence>
<keyword evidence="3" id="KW-0805">Transcription regulation</keyword>
<dbReference type="Gene3D" id="1.10.10.60">
    <property type="entry name" value="Homeodomain-like"/>
    <property type="match status" value="2"/>
</dbReference>
<evidence type="ECO:0000256" key="1">
    <source>
        <dbReference type="ARBA" id="ARBA00004123"/>
    </source>
</evidence>
<evidence type="ECO:0000259" key="8">
    <source>
        <dbReference type="PROSITE" id="PS51294"/>
    </source>
</evidence>
<dbReference type="RefSeq" id="XP_019090535.1">
    <property type="nucleotide sequence ID" value="XM_019234990.1"/>
</dbReference>
<protein>
    <submittedName>
        <fullName evidence="10">Myb-related protein 3R-1-like isoform X1</fullName>
    </submittedName>
</protein>
<accession>A0ABM1QUU7</accession>
<dbReference type="Proteomes" id="UP000694864">
    <property type="component" value="Chromosome 13"/>
</dbReference>
<reference evidence="10" key="2">
    <citation type="submission" date="2025-08" db="UniProtKB">
        <authorList>
            <consortium name="RefSeq"/>
        </authorList>
    </citation>
    <scope>IDENTIFICATION</scope>
    <source>
        <tissue evidence="10">Leaf</tissue>
    </source>
</reference>
<keyword evidence="5" id="KW-0804">Transcription</keyword>
<dbReference type="Pfam" id="PF13921">
    <property type="entry name" value="Myb_DNA-bind_6"/>
    <property type="match status" value="1"/>
</dbReference>
<dbReference type="GeneID" id="104737723"/>
<gene>
    <name evidence="10" type="primary">LOC104737723</name>
</gene>
<evidence type="ECO:0000256" key="6">
    <source>
        <dbReference type="ARBA" id="ARBA00023242"/>
    </source>
</evidence>
<feature type="domain" description="Myb-like" evidence="7">
    <location>
        <begin position="42"/>
        <end position="99"/>
    </location>
</feature>
<dbReference type="SUPFAM" id="SSF46689">
    <property type="entry name" value="Homeodomain-like"/>
    <property type="match status" value="2"/>
</dbReference>
<dbReference type="InterPro" id="IPR017930">
    <property type="entry name" value="Myb_dom"/>
</dbReference>
<evidence type="ECO:0000259" key="7">
    <source>
        <dbReference type="PROSITE" id="PS50090"/>
    </source>
</evidence>
<dbReference type="InterPro" id="IPR009057">
    <property type="entry name" value="Homeodomain-like_sf"/>
</dbReference>
<evidence type="ECO:0000256" key="2">
    <source>
        <dbReference type="ARBA" id="ARBA00022737"/>
    </source>
</evidence>
<evidence type="ECO:0000313" key="10">
    <source>
        <dbReference type="RefSeq" id="XP_019090535.1"/>
    </source>
</evidence>
<dbReference type="PANTHER" id="PTHR45614:SF232">
    <property type="entry name" value="TRANSCRIPTION FACTOR MYB3R-2"/>
    <property type="match status" value="1"/>
</dbReference>
<dbReference type="PROSITE" id="PS51294">
    <property type="entry name" value="HTH_MYB"/>
    <property type="match status" value="2"/>
</dbReference>
<dbReference type="Pfam" id="PF00249">
    <property type="entry name" value="Myb_DNA-binding"/>
    <property type="match status" value="1"/>
</dbReference>
<organism evidence="9 10">
    <name type="scientific">Camelina sativa</name>
    <name type="common">False flax</name>
    <name type="synonym">Myagrum sativum</name>
    <dbReference type="NCBI Taxonomy" id="90675"/>
    <lineage>
        <taxon>Eukaryota</taxon>
        <taxon>Viridiplantae</taxon>
        <taxon>Streptophyta</taxon>
        <taxon>Embryophyta</taxon>
        <taxon>Tracheophyta</taxon>
        <taxon>Spermatophyta</taxon>
        <taxon>Magnoliopsida</taxon>
        <taxon>eudicotyledons</taxon>
        <taxon>Gunneridae</taxon>
        <taxon>Pentapetalae</taxon>
        <taxon>rosids</taxon>
        <taxon>malvids</taxon>
        <taxon>Brassicales</taxon>
        <taxon>Brassicaceae</taxon>
        <taxon>Camelineae</taxon>
        <taxon>Camelina</taxon>
    </lineage>
</organism>